<feature type="transmembrane region" description="Helical" evidence="8">
    <location>
        <begin position="110"/>
        <end position="128"/>
    </location>
</feature>
<dbReference type="EMBL" id="QNBE01000056">
    <property type="protein sequence ID" value="RKX69988.1"/>
    <property type="molecule type" value="Genomic_DNA"/>
</dbReference>
<gene>
    <name evidence="10" type="ORF">DRP53_06405</name>
</gene>
<evidence type="ECO:0000256" key="3">
    <source>
        <dbReference type="ARBA" id="ARBA00022676"/>
    </source>
</evidence>
<reference evidence="10 11" key="1">
    <citation type="submission" date="2018-06" db="EMBL/GenBank/DDBJ databases">
        <title>Extensive metabolic versatility and redundancy in microbially diverse, dynamic hydrothermal sediments.</title>
        <authorList>
            <person name="Dombrowski N."/>
            <person name="Teske A."/>
            <person name="Baker B.J."/>
        </authorList>
    </citation>
    <scope>NUCLEOTIDE SEQUENCE [LARGE SCALE GENOMIC DNA]</scope>
    <source>
        <strain evidence="10">B36_G15</strain>
    </source>
</reference>
<sequence length="492" mass="56609">MKKILIILLIGFGLRIWGISFGLPNIFARPDEARVINVAVRFFTGDMNPHFFFYPTLLMYLLHFIFRIYAIIKPGIISVYNPQFYLIARLVSAIAGTATCYFLYRIGKEYHSEKLGLTAAFILALLYLHVRDSHFGTTDILTTLLIIISFYFMLRITRQPNITSYFLAGLFLGLATSTKYTAFFLVFELILIHILTPHRDSKKLLVSILTAIVGFIATSPYTLIDFHTFKTSTLLEFKHQSLGHMINGFPPIRLEQGWWYHLRFSLWFGMGPTLMIASFLGIGLHFQKSFKTALIFYFPALIFYCIIGRSWVVFVRYAIPLLPFLVLGSGFLISQISEYVKFLRGEVMTFILVIILMIPSIRCIILCNQLLSRKDTRVIAAEWIKRNLPSGLTTTQLGSKWSEVQLRTLQPVPLSSNPELVIVKKSPLRYYDLIPREIEESLQKEYHLIKKIQTATGRGKGRYDEQDAFYLPYIGLEAISRPGPNIEIYLRN</sequence>
<evidence type="ECO:0000256" key="4">
    <source>
        <dbReference type="ARBA" id="ARBA00022679"/>
    </source>
</evidence>
<evidence type="ECO:0000313" key="11">
    <source>
        <dbReference type="Proteomes" id="UP000268469"/>
    </source>
</evidence>
<name>A0A660SGR7_UNCW3</name>
<dbReference type="PANTHER" id="PTHR33908">
    <property type="entry name" value="MANNOSYLTRANSFERASE YKCB-RELATED"/>
    <property type="match status" value="1"/>
</dbReference>
<feature type="transmembrane region" description="Helical" evidence="8">
    <location>
        <begin position="264"/>
        <end position="286"/>
    </location>
</feature>
<dbReference type="InterPro" id="IPR050297">
    <property type="entry name" value="LipidA_mod_glycosyltrf_83"/>
</dbReference>
<feature type="transmembrane region" description="Helical" evidence="8">
    <location>
        <begin position="135"/>
        <end position="154"/>
    </location>
</feature>
<keyword evidence="5 8" id="KW-0812">Transmembrane</keyword>
<feature type="transmembrane region" description="Helical" evidence="8">
    <location>
        <begin position="166"/>
        <end position="192"/>
    </location>
</feature>
<evidence type="ECO:0000256" key="1">
    <source>
        <dbReference type="ARBA" id="ARBA00004651"/>
    </source>
</evidence>
<evidence type="ECO:0000256" key="8">
    <source>
        <dbReference type="SAM" id="Phobius"/>
    </source>
</evidence>
<evidence type="ECO:0000259" key="9">
    <source>
        <dbReference type="Pfam" id="PF13231"/>
    </source>
</evidence>
<dbReference type="Proteomes" id="UP000268469">
    <property type="component" value="Unassembled WGS sequence"/>
</dbReference>
<dbReference type="AlphaFoldDB" id="A0A660SGR7"/>
<dbReference type="GO" id="GO:0016763">
    <property type="term" value="F:pentosyltransferase activity"/>
    <property type="evidence" value="ECO:0007669"/>
    <property type="project" value="TreeGrafter"/>
</dbReference>
<dbReference type="InterPro" id="IPR038731">
    <property type="entry name" value="RgtA/B/C-like"/>
</dbReference>
<dbReference type="PANTHER" id="PTHR33908:SF11">
    <property type="entry name" value="MEMBRANE PROTEIN"/>
    <property type="match status" value="1"/>
</dbReference>
<protein>
    <recommendedName>
        <fullName evidence="9">Glycosyltransferase RgtA/B/C/D-like domain-containing protein</fullName>
    </recommendedName>
</protein>
<evidence type="ECO:0000313" key="10">
    <source>
        <dbReference type="EMBL" id="RKX69988.1"/>
    </source>
</evidence>
<feature type="transmembrane region" description="Helical" evidence="8">
    <location>
        <begin position="204"/>
        <end position="224"/>
    </location>
</feature>
<feature type="transmembrane region" description="Helical" evidence="8">
    <location>
        <begin position="348"/>
        <end position="371"/>
    </location>
</feature>
<feature type="transmembrane region" description="Helical" evidence="8">
    <location>
        <begin position="84"/>
        <end position="104"/>
    </location>
</feature>
<keyword evidence="7 8" id="KW-0472">Membrane</keyword>
<dbReference type="Pfam" id="PF13231">
    <property type="entry name" value="PMT_2"/>
    <property type="match status" value="1"/>
</dbReference>
<comment type="caution">
    <text evidence="10">The sequence shown here is derived from an EMBL/GenBank/DDBJ whole genome shotgun (WGS) entry which is preliminary data.</text>
</comment>
<feature type="transmembrane region" description="Helical" evidence="8">
    <location>
        <begin position="51"/>
        <end position="72"/>
    </location>
</feature>
<feature type="domain" description="Glycosyltransferase RgtA/B/C/D-like" evidence="9">
    <location>
        <begin position="88"/>
        <end position="221"/>
    </location>
</feature>
<feature type="transmembrane region" description="Helical" evidence="8">
    <location>
        <begin position="293"/>
        <end position="311"/>
    </location>
</feature>
<evidence type="ECO:0000256" key="7">
    <source>
        <dbReference type="ARBA" id="ARBA00023136"/>
    </source>
</evidence>
<keyword evidence="4" id="KW-0808">Transferase</keyword>
<keyword evidence="2" id="KW-1003">Cell membrane</keyword>
<accession>A0A660SGR7</accession>
<dbReference type="GO" id="GO:0009103">
    <property type="term" value="P:lipopolysaccharide biosynthetic process"/>
    <property type="evidence" value="ECO:0007669"/>
    <property type="project" value="UniProtKB-ARBA"/>
</dbReference>
<organism evidence="10 11">
    <name type="scientific">candidate division WOR-3 bacterium</name>
    <dbReference type="NCBI Taxonomy" id="2052148"/>
    <lineage>
        <taxon>Bacteria</taxon>
        <taxon>Bacteria division WOR-3</taxon>
    </lineage>
</organism>
<dbReference type="GO" id="GO:0005886">
    <property type="term" value="C:plasma membrane"/>
    <property type="evidence" value="ECO:0007669"/>
    <property type="project" value="UniProtKB-SubCell"/>
</dbReference>
<comment type="subcellular location">
    <subcellularLocation>
        <location evidence="1">Cell membrane</location>
        <topology evidence="1">Multi-pass membrane protein</topology>
    </subcellularLocation>
</comment>
<evidence type="ECO:0000256" key="5">
    <source>
        <dbReference type="ARBA" id="ARBA00022692"/>
    </source>
</evidence>
<keyword evidence="3" id="KW-0328">Glycosyltransferase</keyword>
<evidence type="ECO:0000256" key="2">
    <source>
        <dbReference type="ARBA" id="ARBA00022475"/>
    </source>
</evidence>
<evidence type="ECO:0000256" key="6">
    <source>
        <dbReference type="ARBA" id="ARBA00022989"/>
    </source>
</evidence>
<proteinExistence type="predicted"/>
<keyword evidence="6 8" id="KW-1133">Transmembrane helix</keyword>